<organism evidence="2 3">
    <name type="scientific">Ancylostoma ceylanicum</name>
    <dbReference type="NCBI Taxonomy" id="53326"/>
    <lineage>
        <taxon>Eukaryota</taxon>
        <taxon>Metazoa</taxon>
        <taxon>Ecdysozoa</taxon>
        <taxon>Nematoda</taxon>
        <taxon>Chromadorea</taxon>
        <taxon>Rhabditida</taxon>
        <taxon>Rhabditina</taxon>
        <taxon>Rhabditomorpha</taxon>
        <taxon>Strongyloidea</taxon>
        <taxon>Ancylostomatidae</taxon>
        <taxon>Ancylostomatinae</taxon>
        <taxon>Ancylostoma</taxon>
    </lineage>
</organism>
<feature type="transmembrane region" description="Helical" evidence="1">
    <location>
        <begin position="12"/>
        <end position="28"/>
    </location>
</feature>
<evidence type="ECO:0000313" key="3">
    <source>
        <dbReference type="Proteomes" id="UP000024635"/>
    </source>
</evidence>
<keyword evidence="1" id="KW-1133">Transmembrane helix</keyword>
<keyword evidence="1" id="KW-0812">Transmembrane</keyword>
<dbReference type="Proteomes" id="UP000024635">
    <property type="component" value="Unassembled WGS sequence"/>
</dbReference>
<keyword evidence="3" id="KW-1185">Reference proteome</keyword>
<evidence type="ECO:0000313" key="2">
    <source>
        <dbReference type="EMBL" id="EYC01715.1"/>
    </source>
</evidence>
<accession>A0A016TGC8</accession>
<name>A0A016TGC8_9BILA</name>
<evidence type="ECO:0000256" key="1">
    <source>
        <dbReference type="SAM" id="Phobius"/>
    </source>
</evidence>
<comment type="caution">
    <text evidence="2">The sequence shown here is derived from an EMBL/GenBank/DDBJ whole genome shotgun (WGS) entry which is preliminary data.</text>
</comment>
<reference evidence="3" key="1">
    <citation type="journal article" date="2015" name="Nat. Genet.">
        <title>The genome and transcriptome of the zoonotic hookworm Ancylostoma ceylanicum identify infection-specific gene families.</title>
        <authorList>
            <person name="Schwarz E.M."/>
            <person name="Hu Y."/>
            <person name="Antoshechkin I."/>
            <person name="Miller M.M."/>
            <person name="Sternberg P.W."/>
            <person name="Aroian R.V."/>
        </authorList>
    </citation>
    <scope>NUCLEOTIDE SEQUENCE</scope>
    <source>
        <strain evidence="3">HY135</strain>
    </source>
</reference>
<sequence length="82" mass="9116">MKKCISTGGTDGAVGIISAWVFILRSRLQRKNPLRKHSTEVNREAAVMVKTLIDRPIMNLTREVHEPNPGDRSEISIFGSIA</sequence>
<keyword evidence="1" id="KW-0472">Membrane</keyword>
<gene>
    <name evidence="2" type="primary">Acey_s0105.g3702</name>
    <name evidence="2" type="ORF">Y032_0105g3702</name>
</gene>
<proteinExistence type="predicted"/>
<dbReference type="EMBL" id="JARK01001441">
    <property type="protein sequence ID" value="EYC01715.1"/>
    <property type="molecule type" value="Genomic_DNA"/>
</dbReference>
<protein>
    <submittedName>
        <fullName evidence="2">Uncharacterized protein</fullName>
    </submittedName>
</protein>
<dbReference type="AlphaFoldDB" id="A0A016TGC8"/>